<feature type="transmembrane region" description="Helical" evidence="1">
    <location>
        <begin position="31"/>
        <end position="51"/>
    </location>
</feature>
<evidence type="ECO:0000313" key="3">
    <source>
        <dbReference type="Proteomes" id="UP000501090"/>
    </source>
</evidence>
<dbReference type="AlphaFoldDB" id="A0A6M9PC92"/>
<evidence type="ECO:0000256" key="1">
    <source>
        <dbReference type="SAM" id="Phobius"/>
    </source>
</evidence>
<dbReference type="Proteomes" id="UP000501090">
    <property type="component" value="Chromosome"/>
</dbReference>
<keyword evidence="1" id="KW-0472">Membrane</keyword>
<sequence length="134" mass="15677">MKGWRIQLALVAVLGYFFISKNGFLLAYLKIIGWVFFGVALVLAIFTSGFIDKVCRRKFSISYKFRTWIGFPLFFLFFYLVENGSDYVLRNYSGYPVYVLYPCTYPPSLGDQEREAKAFWRLKPFQDFDCGSDD</sequence>
<accession>A0A6M9PC92</accession>
<proteinExistence type="predicted"/>
<dbReference type="EMBL" id="CP028940">
    <property type="protein sequence ID" value="QKM60330.1"/>
    <property type="molecule type" value="Genomic_DNA"/>
</dbReference>
<protein>
    <submittedName>
        <fullName evidence="2">Uncharacterized protein</fullName>
    </submittedName>
</protein>
<keyword evidence="1" id="KW-0812">Transmembrane</keyword>
<name>A0A6M9PC92_9BURK</name>
<reference evidence="2 3" key="1">
    <citation type="submission" date="2018-04" db="EMBL/GenBank/DDBJ databases">
        <title>Polynucleobacter sp. UK-Long2-W17 genome.</title>
        <authorList>
            <person name="Hahn M.W."/>
        </authorList>
    </citation>
    <scope>NUCLEOTIDE SEQUENCE [LARGE SCALE GENOMIC DNA]</scope>
    <source>
        <strain evidence="2 3">UK-Long2-W17</strain>
    </source>
</reference>
<keyword evidence="1" id="KW-1133">Transmembrane helix</keyword>
<dbReference type="KEGG" id="pard:DN92_04325"/>
<keyword evidence="3" id="KW-1185">Reference proteome</keyword>
<gene>
    <name evidence="2" type="ORF">DN92_04325</name>
</gene>
<feature type="transmembrane region" description="Helical" evidence="1">
    <location>
        <begin position="63"/>
        <end position="81"/>
    </location>
</feature>
<organism evidence="2 3">
    <name type="scientific">Polynucleobacter arcticus</name>
    <dbReference type="NCBI Taxonomy" id="1743165"/>
    <lineage>
        <taxon>Bacteria</taxon>
        <taxon>Pseudomonadati</taxon>
        <taxon>Pseudomonadota</taxon>
        <taxon>Betaproteobacteria</taxon>
        <taxon>Burkholderiales</taxon>
        <taxon>Burkholderiaceae</taxon>
        <taxon>Polynucleobacter</taxon>
    </lineage>
</organism>
<evidence type="ECO:0000313" key="2">
    <source>
        <dbReference type="EMBL" id="QKM60330.1"/>
    </source>
</evidence>